<evidence type="ECO:0000313" key="3">
    <source>
        <dbReference type="Proteomes" id="UP000242497"/>
    </source>
</evidence>
<keyword evidence="1" id="KW-0812">Transmembrane</keyword>
<feature type="transmembrane region" description="Helical" evidence="1">
    <location>
        <begin position="36"/>
        <end position="55"/>
    </location>
</feature>
<protein>
    <submittedName>
        <fullName evidence="2">Uncharacterized protein</fullName>
    </submittedName>
</protein>
<evidence type="ECO:0000256" key="1">
    <source>
        <dbReference type="SAM" id="Phobius"/>
    </source>
</evidence>
<proteinExistence type="predicted"/>
<accession>A0A1M6U9D6</accession>
<reference evidence="3" key="1">
    <citation type="submission" date="2016-11" db="EMBL/GenBank/DDBJ databases">
        <authorList>
            <person name="Varghese N."/>
            <person name="Submissions S."/>
        </authorList>
    </citation>
    <scope>NUCLEOTIDE SEQUENCE [LARGE SCALE GENOMIC DNA]</scope>
    <source>
        <strain evidence="3">DSM 15518</strain>
    </source>
</reference>
<dbReference type="RefSeq" id="WP_072891024.1">
    <property type="nucleotide sequence ID" value="NZ_FRAE01000128.1"/>
</dbReference>
<evidence type="ECO:0000313" key="2">
    <source>
        <dbReference type="EMBL" id="SHK65885.1"/>
    </source>
</evidence>
<sequence>MGKVIDFKVAKKKIESKKKKCKFKTFKNNKIHNYKALIILFIVILSITSLFFLFVPMNTPKKNHYIESKYSMDIFKIRAFNLFFS</sequence>
<dbReference type="EMBL" id="FRAE01000128">
    <property type="protein sequence ID" value="SHK65885.1"/>
    <property type="molecule type" value="Genomic_DNA"/>
</dbReference>
<dbReference type="Proteomes" id="UP000242497">
    <property type="component" value="Unassembled WGS sequence"/>
</dbReference>
<keyword evidence="1" id="KW-0472">Membrane</keyword>
<keyword evidence="1" id="KW-1133">Transmembrane helix</keyword>
<dbReference type="AlphaFoldDB" id="A0A1M6U9D6"/>
<organism evidence="2 3">
    <name type="scientific">Tepidibacter formicigenes DSM 15518</name>
    <dbReference type="NCBI Taxonomy" id="1123349"/>
    <lineage>
        <taxon>Bacteria</taxon>
        <taxon>Bacillati</taxon>
        <taxon>Bacillota</taxon>
        <taxon>Clostridia</taxon>
        <taxon>Peptostreptococcales</taxon>
        <taxon>Peptostreptococcaceae</taxon>
        <taxon>Tepidibacter</taxon>
    </lineage>
</organism>
<keyword evidence="3" id="KW-1185">Reference proteome</keyword>
<name>A0A1M6U9D6_9FIRM</name>
<gene>
    <name evidence="2" type="ORF">SAMN02744037_02761</name>
</gene>